<accession>D4H2I9</accession>
<dbReference type="GO" id="GO:0005524">
    <property type="term" value="F:ATP binding"/>
    <property type="evidence" value="ECO:0007669"/>
    <property type="project" value="UniProtKB-KW"/>
</dbReference>
<dbReference type="CDD" id="cd19481">
    <property type="entry name" value="RecA-like_protease"/>
    <property type="match status" value="1"/>
</dbReference>
<dbReference type="Gene3D" id="3.40.50.300">
    <property type="entry name" value="P-loop containing nucleotide triphosphate hydrolases"/>
    <property type="match status" value="1"/>
</dbReference>
<feature type="domain" description="AAA+ ATPase" evidence="4">
    <location>
        <begin position="144"/>
        <end position="276"/>
    </location>
</feature>
<dbReference type="EMBL" id="CP001968">
    <property type="protein sequence ID" value="ADD67050.1"/>
    <property type="molecule type" value="Genomic_DNA"/>
</dbReference>
<dbReference type="KEGG" id="dap:Dacet_0248"/>
<organism evidence="5 6">
    <name type="scientific">Denitrovibrio acetiphilus (strain DSM 12809 / NBRC 114555 / N2460)</name>
    <dbReference type="NCBI Taxonomy" id="522772"/>
    <lineage>
        <taxon>Bacteria</taxon>
        <taxon>Pseudomonadati</taxon>
        <taxon>Deferribacterota</taxon>
        <taxon>Deferribacteres</taxon>
        <taxon>Deferribacterales</taxon>
        <taxon>Geovibrionaceae</taxon>
        <taxon>Denitrovibrio</taxon>
    </lineage>
</organism>
<protein>
    <submittedName>
        <fullName evidence="5">AAA ATPase central domain protein</fullName>
    </submittedName>
</protein>
<evidence type="ECO:0000313" key="6">
    <source>
        <dbReference type="Proteomes" id="UP000002012"/>
    </source>
</evidence>
<dbReference type="InterPro" id="IPR050221">
    <property type="entry name" value="26S_Proteasome_ATPase"/>
</dbReference>
<dbReference type="RefSeq" id="WP_013009595.1">
    <property type="nucleotide sequence ID" value="NC_013943.1"/>
</dbReference>
<gene>
    <name evidence="5" type="ordered locus">Dacet_0248</name>
</gene>
<proteinExistence type="inferred from homology"/>
<keyword evidence="2" id="KW-0547">Nucleotide-binding</keyword>
<dbReference type="eggNOG" id="COG0464">
    <property type="taxonomic scope" value="Bacteria"/>
</dbReference>
<sequence>MNINKKIFKNKELNFKSADCMILSDDLGHLIRLSLAGQIDEVRLLVARLVRKYRDENPELANKLNEYLRATPYKRSMMRKGASEVEFFSSIPSDEETKLNLLKTYENPGENIAPLFTEKLQYQLGQLVKERMHVDKLMTKGLIPARSAIFTGPPGVGKTLASRWIASQLGLPLYVLDLTTVMSSLLGKTGANLRSVLDFAKANSCVLLLDEIDSIAKRRSDDSDIGELKRLVTIILQEIENWPGNSLLLAATNFPDLLDPAIWRRFDVVVDFTMPSSLELNKAIELFSGDDKELIIKWRSVLEIVLKDKSYSDIERSIYQLRRANVLNNETFLSSISDLLKNALPTLSKGDAIEIAVNLAKENVASKRAIADMVGISRDTVAKYLKLKS</sequence>
<dbReference type="InterPro" id="IPR003593">
    <property type="entry name" value="AAA+_ATPase"/>
</dbReference>
<dbReference type="SUPFAM" id="SSF52540">
    <property type="entry name" value="P-loop containing nucleoside triphosphate hydrolases"/>
    <property type="match status" value="1"/>
</dbReference>
<evidence type="ECO:0000256" key="1">
    <source>
        <dbReference type="ARBA" id="ARBA00006914"/>
    </source>
</evidence>
<dbReference type="HOGENOM" id="CLU_000688_25_1_0"/>
<dbReference type="PaxDb" id="522772-Dacet_0248"/>
<dbReference type="GO" id="GO:0016887">
    <property type="term" value="F:ATP hydrolysis activity"/>
    <property type="evidence" value="ECO:0007669"/>
    <property type="project" value="InterPro"/>
</dbReference>
<dbReference type="SMART" id="SM00382">
    <property type="entry name" value="AAA"/>
    <property type="match status" value="1"/>
</dbReference>
<keyword evidence="3" id="KW-0067">ATP-binding</keyword>
<evidence type="ECO:0000259" key="4">
    <source>
        <dbReference type="SMART" id="SM00382"/>
    </source>
</evidence>
<dbReference type="InParanoid" id="D4H2I9"/>
<dbReference type="PANTHER" id="PTHR23073">
    <property type="entry name" value="26S PROTEASOME REGULATORY SUBUNIT"/>
    <property type="match status" value="1"/>
</dbReference>
<evidence type="ECO:0000256" key="2">
    <source>
        <dbReference type="ARBA" id="ARBA00022741"/>
    </source>
</evidence>
<evidence type="ECO:0000313" key="5">
    <source>
        <dbReference type="EMBL" id="ADD67050.1"/>
    </source>
</evidence>
<name>D4H2I9_DENA2</name>
<dbReference type="AlphaFoldDB" id="D4H2I9"/>
<comment type="similarity">
    <text evidence="1">Belongs to the AAA ATPase family.</text>
</comment>
<reference evidence="5 6" key="1">
    <citation type="journal article" date="2010" name="Stand. Genomic Sci.">
        <title>Complete genome sequence of Denitrovibrio acetiphilus type strain (N2460).</title>
        <authorList>
            <person name="Kiss H."/>
            <person name="Lang E."/>
            <person name="Lapidus A."/>
            <person name="Copeland A."/>
            <person name="Nolan M."/>
            <person name="Glavina Del Rio T."/>
            <person name="Chen F."/>
            <person name="Lucas S."/>
            <person name="Tice H."/>
            <person name="Cheng J.F."/>
            <person name="Han C."/>
            <person name="Goodwin L."/>
            <person name="Pitluck S."/>
            <person name="Liolios K."/>
            <person name="Pati A."/>
            <person name="Ivanova N."/>
            <person name="Mavromatis K."/>
            <person name="Chen A."/>
            <person name="Palaniappan K."/>
            <person name="Land M."/>
            <person name="Hauser L."/>
            <person name="Chang Y.J."/>
            <person name="Jeffries C.D."/>
            <person name="Detter J.C."/>
            <person name="Brettin T."/>
            <person name="Spring S."/>
            <person name="Rohde M."/>
            <person name="Goker M."/>
            <person name="Woyke T."/>
            <person name="Bristow J."/>
            <person name="Eisen J.A."/>
            <person name="Markowitz V."/>
            <person name="Hugenholtz P."/>
            <person name="Kyrpides N.C."/>
            <person name="Klenk H.P."/>
        </authorList>
    </citation>
    <scope>NUCLEOTIDE SEQUENCE [LARGE SCALE GENOMIC DNA]</scope>
    <source>
        <strain evidence="6">DSM 12809 / NBRC 114555 / N2460</strain>
    </source>
</reference>
<dbReference type="InterPro" id="IPR003959">
    <property type="entry name" value="ATPase_AAA_core"/>
</dbReference>
<evidence type="ECO:0000256" key="3">
    <source>
        <dbReference type="ARBA" id="ARBA00022840"/>
    </source>
</evidence>
<dbReference type="STRING" id="522772.Dacet_0248"/>
<dbReference type="Pfam" id="PF00004">
    <property type="entry name" value="AAA"/>
    <property type="match status" value="1"/>
</dbReference>
<keyword evidence="6" id="KW-1185">Reference proteome</keyword>
<dbReference type="Proteomes" id="UP000002012">
    <property type="component" value="Chromosome"/>
</dbReference>
<dbReference type="InterPro" id="IPR027417">
    <property type="entry name" value="P-loop_NTPase"/>
</dbReference>